<dbReference type="EMBL" id="BK059130">
    <property type="protein sequence ID" value="DAE32830.1"/>
    <property type="molecule type" value="Genomic_DNA"/>
</dbReference>
<organism evidence="1">
    <name type="scientific">virus sp. ctBS918</name>
    <dbReference type="NCBI Taxonomy" id="2825807"/>
    <lineage>
        <taxon>Viruses</taxon>
    </lineage>
</organism>
<reference evidence="1" key="1">
    <citation type="journal article" date="2021" name="Proc. Natl. Acad. Sci. U.S.A.">
        <title>A Catalog of Tens of Thousands of Viruses from Human Metagenomes Reveals Hidden Associations with Chronic Diseases.</title>
        <authorList>
            <person name="Tisza M.J."/>
            <person name="Buck C.B."/>
        </authorList>
    </citation>
    <scope>NUCLEOTIDE SEQUENCE</scope>
    <source>
        <strain evidence="1">CtBS918</strain>
    </source>
</reference>
<evidence type="ECO:0000313" key="1">
    <source>
        <dbReference type="EMBL" id="DAE32830.1"/>
    </source>
</evidence>
<protein>
    <submittedName>
        <fullName evidence="1">Uncharacterized protein</fullName>
    </submittedName>
</protein>
<accession>A0A8S5RNE2</accession>
<proteinExistence type="predicted"/>
<sequence length="80" mass="9633">MCRCKNGNPKRSSRFLCLSCMTENRLAQGIQRKTQREKYHIKDLYCLKCCMETKNIELRYCDSYDEVYNKALKIRSKYYG</sequence>
<name>A0A8S5RNE2_9VIRU</name>